<protein>
    <submittedName>
        <fullName evidence="1">Uncharacterized protein</fullName>
    </submittedName>
</protein>
<organism evidence="1 2">
    <name type="scientific">Fusobacterium varium ATCC 27725</name>
    <dbReference type="NCBI Taxonomy" id="469618"/>
    <lineage>
        <taxon>Bacteria</taxon>
        <taxon>Fusobacteriati</taxon>
        <taxon>Fusobacteriota</taxon>
        <taxon>Fusobacteriia</taxon>
        <taxon>Fusobacteriales</taxon>
        <taxon>Fusobacteriaceae</taxon>
        <taxon>Fusobacterium</taxon>
    </lineage>
</organism>
<keyword evidence="2" id="KW-1185">Reference proteome</keyword>
<name>A0ABM6U6L5_FUSVA</name>
<accession>A0ABM6U6L5</accession>
<evidence type="ECO:0000313" key="1">
    <source>
        <dbReference type="EMBL" id="AVQ32052.1"/>
    </source>
</evidence>
<sequence>MIAIENKIPIFRRGNILDKEVLDNMIETPYEYYSLSYSKYSDGIICGIETYVENETLYITPGVIKYNDFYYKIKEKLKIEIPIEDGDYILKIKFLPPAEVEKGKYEKYAMEIEFAGNYKCQSNEMELARIKRREGAEIRNPSIFTGIDKEYNIVNEIYKPASTASGSSFPSKLLKMYAERIFDEKEMESLDEVFCSMALNDYVSRDLLNSYIKRKIREDCSQADNQKIYEHLRKIYSNMKNSRFTKNNNIKQKNLMMVE</sequence>
<dbReference type="EMBL" id="CP028103">
    <property type="protein sequence ID" value="AVQ32052.1"/>
    <property type="molecule type" value="Genomic_DNA"/>
</dbReference>
<dbReference type="RefSeq" id="WP_005948424.1">
    <property type="nucleotide sequence ID" value="NZ_CP028103.1"/>
</dbReference>
<evidence type="ECO:0000313" key="2">
    <source>
        <dbReference type="Proteomes" id="UP000241238"/>
    </source>
</evidence>
<dbReference type="GeneID" id="77468871"/>
<dbReference type="Proteomes" id="UP000241238">
    <property type="component" value="Chromosome"/>
</dbReference>
<proteinExistence type="predicted"/>
<reference evidence="2" key="1">
    <citation type="journal article" date="2018" name="MSphere">
        <title>Fusobacterium Genomics Using MinION and Illumina Sequencing Enables Genome Completion and Correction.</title>
        <authorList>
            <person name="Todd S.M."/>
            <person name="Settlage R.E."/>
            <person name="Lahmers K.K."/>
            <person name="Slade D.J."/>
        </authorList>
    </citation>
    <scope>NUCLEOTIDE SEQUENCE [LARGE SCALE GENOMIC DNA]</scope>
    <source>
        <strain evidence="2">ATCC 27725</strain>
    </source>
</reference>
<gene>
    <name evidence="1" type="ORF">C4N18_12770</name>
</gene>